<evidence type="ECO:0000313" key="4">
    <source>
        <dbReference type="Proteomes" id="UP001500101"/>
    </source>
</evidence>
<sequence>MHLKPIITLILLLGISLSLHAQTKIQGILVDSAYNRVLDAAGVSLFQKGKTSVDKVTLTDRYGKFEITESAIGKPMILEFSLQGYEKVKIEFQLQANEKKDFGRINMNQVTNEIEAIDLIPPVRMNGDTIEFNADAFELDSNAVVEDLLNKLPGIVVWGDGEVTYNGRKVPTILVNGKPFFGSDMAIALQNIDKKAVKKLQVYDKRSEEEKKKDPLDEKMEMNVVMKEGKENMLFGSVGAGAGTKKHLQGHGNINKSTSKTQFTIAYSGNNVNKDLYNIDQLLRNTTFKGIGVNADFDSDFQRQGILTQHVAGGSYQYDFLGTNTVFNKHLIKGDISSKWNNNLNTNESTSFLLNPEDKEHNTRSSSSINDNNYQIQQANVNYDRQNNRMESGKRTFNYSANMNLQNSKSDNNSTSNTLYDYQNNQSKNSIENAGSNLNQQLGFNANLNISTKQEVFMDNKEATSFFEKLSYTFQIGGNFQNNRDESVKRGEYTNFTDAALNRLSNRNYDIDFHSRRLNGGFSVSLKSFTFNNNISYYSTDNNDQVVDLINSSPQVNNSLSHISNYHELVYEPTLSYNKTLKNKYLDGRYYYNLSLTSELKGRFHRNENQSTLDYRNLKQQFNSFIPSLRMSYSYNKLGVYGFNQSIGYNYNEEYAFLNRIRPIYDDINPGYRHYGTDNKLKPTGVHSVSLNGAYYQSKQYATNVFYFANYKYYMDGLTDSIVYSENEQQNYTAQVPNGMHAFNYSLSFKKPFFIKKDHTMSLELNMNGNLGNKFQYIDGNIQEMINIRNGLDLKIYYTRLNKFQLAWKNELSAYKRYDKKAEDDKNNYNSITWSSGLAAAYFITKRWVVNTNIDNRSSFSKFQDNHAIIWNANTTYRMLKGNNLEVKVAVYDLLRQNKGFYFNDGVTEFTSGYRNILTQYYMVSLSYMPRRFGK</sequence>
<dbReference type="Proteomes" id="UP001500101">
    <property type="component" value="Unassembled WGS sequence"/>
</dbReference>
<dbReference type="RefSeq" id="WP_344674708.1">
    <property type="nucleotide sequence ID" value="NZ_BAAAZI010000009.1"/>
</dbReference>
<evidence type="ECO:0000256" key="1">
    <source>
        <dbReference type="SAM" id="MobiDB-lite"/>
    </source>
</evidence>
<accession>A0ABP7YUC5</accession>
<evidence type="ECO:0000256" key="2">
    <source>
        <dbReference type="SAM" id="SignalP"/>
    </source>
</evidence>
<evidence type="ECO:0000313" key="3">
    <source>
        <dbReference type="EMBL" id="GAA4141394.1"/>
    </source>
</evidence>
<feature type="compositionally biased region" description="Polar residues" evidence="1">
    <location>
        <begin position="364"/>
        <end position="374"/>
    </location>
</feature>
<keyword evidence="4" id="KW-1185">Reference proteome</keyword>
<feature type="region of interest" description="Disordered" evidence="1">
    <location>
        <begin position="351"/>
        <end position="374"/>
    </location>
</feature>
<gene>
    <name evidence="3" type="ORF">GCM10022216_21410</name>
</gene>
<feature type="signal peptide" evidence="2">
    <location>
        <begin position="1"/>
        <end position="21"/>
    </location>
</feature>
<evidence type="ECO:0008006" key="5">
    <source>
        <dbReference type="Google" id="ProtNLM"/>
    </source>
</evidence>
<keyword evidence="2" id="KW-0732">Signal</keyword>
<proteinExistence type="predicted"/>
<name>A0ABP7YUC5_9SPHI</name>
<protein>
    <recommendedName>
        <fullName evidence="5">Outer membrane receptor protein involved in Fe transport</fullName>
    </recommendedName>
</protein>
<comment type="caution">
    <text evidence="3">The sequence shown here is derived from an EMBL/GenBank/DDBJ whole genome shotgun (WGS) entry which is preliminary data.</text>
</comment>
<reference evidence="4" key="1">
    <citation type="journal article" date="2019" name="Int. J. Syst. Evol. Microbiol.">
        <title>The Global Catalogue of Microorganisms (GCM) 10K type strain sequencing project: providing services to taxonomists for standard genome sequencing and annotation.</title>
        <authorList>
            <consortium name="The Broad Institute Genomics Platform"/>
            <consortium name="The Broad Institute Genome Sequencing Center for Infectious Disease"/>
            <person name="Wu L."/>
            <person name="Ma J."/>
        </authorList>
    </citation>
    <scope>NUCLEOTIDE SEQUENCE [LARGE SCALE GENOMIC DNA]</scope>
    <source>
        <strain evidence="4">JCM 16704</strain>
    </source>
</reference>
<dbReference type="EMBL" id="BAAAZI010000009">
    <property type="protein sequence ID" value="GAA4141394.1"/>
    <property type="molecule type" value="Genomic_DNA"/>
</dbReference>
<organism evidence="3 4">
    <name type="scientific">Sphingobacterium kyonggiense</name>
    <dbReference type="NCBI Taxonomy" id="714075"/>
    <lineage>
        <taxon>Bacteria</taxon>
        <taxon>Pseudomonadati</taxon>
        <taxon>Bacteroidota</taxon>
        <taxon>Sphingobacteriia</taxon>
        <taxon>Sphingobacteriales</taxon>
        <taxon>Sphingobacteriaceae</taxon>
        <taxon>Sphingobacterium</taxon>
    </lineage>
</organism>
<feature type="chain" id="PRO_5046887141" description="Outer membrane receptor protein involved in Fe transport" evidence="2">
    <location>
        <begin position="22"/>
        <end position="935"/>
    </location>
</feature>
<dbReference type="SUPFAM" id="SSF56935">
    <property type="entry name" value="Porins"/>
    <property type="match status" value="1"/>
</dbReference>